<dbReference type="Gene3D" id="2.60.40.1120">
    <property type="entry name" value="Carboxypeptidase-like, regulatory domain"/>
    <property type="match status" value="1"/>
</dbReference>
<evidence type="ECO:0000313" key="4">
    <source>
        <dbReference type="EMBL" id="RUL59142.1"/>
    </source>
</evidence>
<keyword evidence="5" id="KW-1185">Reference proteome</keyword>
<evidence type="ECO:0000256" key="1">
    <source>
        <dbReference type="SAM" id="MobiDB-lite"/>
    </source>
</evidence>
<dbReference type="SUPFAM" id="SSF49478">
    <property type="entry name" value="Cna protein B-type domain"/>
    <property type="match status" value="1"/>
</dbReference>
<evidence type="ECO:0000313" key="5">
    <source>
        <dbReference type="Proteomes" id="UP000278983"/>
    </source>
</evidence>
<feature type="region of interest" description="Disordered" evidence="1">
    <location>
        <begin position="950"/>
        <end position="994"/>
    </location>
</feature>
<gene>
    <name evidence="4" type="ORF">EHV08_04770</name>
</gene>
<feature type="domain" description="Outer membrane protein beta-barrel" evidence="3">
    <location>
        <begin position="550"/>
        <end position="780"/>
    </location>
</feature>
<feature type="compositionally biased region" description="Gly residues" evidence="1">
    <location>
        <begin position="962"/>
        <end position="994"/>
    </location>
</feature>
<keyword evidence="2" id="KW-0732">Signal</keyword>
<dbReference type="OrthoDB" id="603275at2"/>
<dbReference type="Pfam" id="PF13715">
    <property type="entry name" value="CarbopepD_reg_2"/>
    <property type="match status" value="1"/>
</dbReference>
<evidence type="ECO:0000259" key="3">
    <source>
        <dbReference type="Pfam" id="PF14905"/>
    </source>
</evidence>
<dbReference type="RefSeq" id="WP_126678312.1">
    <property type="nucleotide sequence ID" value="NZ_RYYU01000001.1"/>
</dbReference>
<keyword evidence="4" id="KW-0675">Receptor</keyword>
<protein>
    <submittedName>
        <fullName evidence="4">TonB-dependent receptor</fullName>
    </submittedName>
</protein>
<dbReference type="AlphaFoldDB" id="A0A3S0RAD2"/>
<feature type="chain" id="PRO_5018637874" evidence="2">
    <location>
        <begin position="22"/>
        <end position="994"/>
    </location>
</feature>
<accession>A0A3S0RAD2</accession>
<comment type="caution">
    <text evidence="4">The sequence shown here is derived from an EMBL/GenBank/DDBJ whole genome shotgun (WGS) entry which is preliminary data.</text>
</comment>
<dbReference type="Pfam" id="PF14905">
    <property type="entry name" value="OMP_b-brl_3"/>
    <property type="match status" value="1"/>
</dbReference>
<dbReference type="Proteomes" id="UP000278983">
    <property type="component" value="Unassembled WGS sequence"/>
</dbReference>
<feature type="signal peptide" evidence="2">
    <location>
        <begin position="1"/>
        <end position="21"/>
    </location>
</feature>
<dbReference type="InterPro" id="IPR041700">
    <property type="entry name" value="OMP_b-brl_3"/>
</dbReference>
<reference evidence="4 5" key="1">
    <citation type="submission" date="2018-12" db="EMBL/GenBank/DDBJ databases">
        <title>Genome sequencing of Prevotella sp. KCOM 3155 (= JS262).</title>
        <authorList>
            <person name="Kook J.-K."/>
            <person name="Park S.-N."/>
            <person name="Lim Y.K."/>
        </authorList>
    </citation>
    <scope>NUCLEOTIDE SEQUENCE [LARGE SCALE GENOMIC DNA]</scope>
    <source>
        <strain evidence="4 5">KCOM 3155</strain>
    </source>
</reference>
<dbReference type="EMBL" id="RYYU01000001">
    <property type="protein sequence ID" value="RUL59142.1"/>
    <property type="molecule type" value="Genomic_DNA"/>
</dbReference>
<name>A0A3S0RAD2_9BACT</name>
<dbReference type="SUPFAM" id="SSF56935">
    <property type="entry name" value="Porins"/>
    <property type="match status" value="1"/>
</dbReference>
<organism evidence="4 5">
    <name type="scientific">Prevotella koreensis</name>
    <dbReference type="NCBI Taxonomy" id="2490854"/>
    <lineage>
        <taxon>Bacteria</taxon>
        <taxon>Pseudomonadati</taxon>
        <taxon>Bacteroidota</taxon>
        <taxon>Bacteroidia</taxon>
        <taxon>Bacteroidales</taxon>
        <taxon>Prevotellaceae</taxon>
        <taxon>Prevotella</taxon>
    </lineage>
</organism>
<evidence type="ECO:0000256" key="2">
    <source>
        <dbReference type="SAM" id="SignalP"/>
    </source>
</evidence>
<sequence length="994" mass="110784">MNFKKIMLAMLVTFAAMMAQAQGIKITGKIVDSETKEAVMQSTVQLLRSDSTFVSGALTDEKGEFAIKNPGNGKFIVKVSNIGYSVLTKAITVSQDKELVLGTLSITPDAIMLEGVTATGQAKKMVLKEDTLIYNANAFRTPEGSVVEELVKRLPGAEISEDGKITINGKEVKKIKVDGKEFMTGDTQTALKNLPTSIISSIKSYDDKSDMARMTGIDDGNEETVLDFGIKAGMNKGTLANVDLGIGNKSRYAERMMGGMFNDKMRTMVFGSFNNANEKGFPGGGGRGGFGQQQNGLNTSKMIGVNFNYEDKDKLQIDGHLRWNHSNNDTRAEQASEYFVGGSSSFSNSLNQSYSRRNRWNFHAKVEWRPDSMTTLLFRPSLSTTSTDKRNIGLSASYTDDPYLHTALPLDPASIEQMAKDGTMVNTNAAKSVTYDDSKTLGGTLLLSRKLNGEGRNITIETEASHNKSASDNLSLSDVHLYKIKNSAGNDSTYSINRYNTMPTTSYNYSVMATYTEPIFRKTYLQLGYKFGFGYSKSDRSTYDFSNIDGTLFTGITPVYRGWDNYFARLTNPKESYLDTDLSRFSEYRNYTHEVQLTYRMVRDKYQLNAGVMLQPQRTNYRQDYRGISIDTTRTVTNFSPTFDFRYDFNKVSRLRINYSGTSAQPSMTDLLDIVDDSDPLNITRGNPGLKPAFTHSMRLFYNNYSQKYQRAIMTFAHYSNTRNGISRMVTYDENTGTRTTRPVNINGNWNAVVGLMFNTAVDSTGYFNFNSFSMLNYNNHVGYVSMGMSAGSMKNTTRTTGIIERLGLSFRNSWLEVELNGSLNYTHGRNLLQAQNNLDTWQFDYGMNTTIYLPWGTSLSTDLHAKSTRGYNDKAMNTNNLIWNAQISHGFLKNNALTVMLQFYDILKQQNTFKRTFNAMMRTDTQYNNINSYAMLHVTYRLNLFGGKGNGDRPPHDGFNNGPGGHGGGHGFGGNNGGFGRPRGIGGGGHGNL</sequence>
<proteinExistence type="predicted"/>